<evidence type="ECO:0000256" key="2">
    <source>
        <dbReference type="ARBA" id="ARBA00022475"/>
    </source>
</evidence>
<dbReference type="NCBIfam" id="NF033808">
    <property type="entry name" value="copper_CopD"/>
    <property type="match status" value="1"/>
</dbReference>
<feature type="transmembrane region" description="Helical" evidence="6">
    <location>
        <begin position="160"/>
        <end position="178"/>
    </location>
</feature>
<keyword evidence="4 6" id="KW-1133">Transmembrane helix</keyword>
<organism evidence="8 9">
    <name type="scientific">Rhizobium leguminosarum</name>
    <dbReference type="NCBI Taxonomy" id="384"/>
    <lineage>
        <taxon>Bacteria</taxon>
        <taxon>Pseudomonadati</taxon>
        <taxon>Pseudomonadota</taxon>
        <taxon>Alphaproteobacteria</taxon>
        <taxon>Hyphomicrobiales</taxon>
        <taxon>Rhizobiaceae</taxon>
        <taxon>Rhizobium/Agrobacterium group</taxon>
        <taxon>Rhizobium</taxon>
    </lineage>
</organism>
<evidence type="ECO:0000259" key="7">
    <source>
        <dbReference type="Pfam" id="PF05425"/>
    </source>
</evidence>
<dbReference type="PANTHER" id="PTHR34820:SF4">
    <property type="entry name" value="INNER MEMBRANE PROTEIN YEBZ"/>
    <property type="match status" value="1"/>
</dbReference>
<name>A0A7K3VPF0_RHILE</name>
<feature type="transmembrane region" description="Helical" evidence="6">
    <location>
        <begin position="225"/>
        <end position="247"/>
    </location>
</feature>
<gene>
    <name evidence="8" type="primary">copD</name>
    <name evidence="8" type="ORF">GR257_26630</name>
</gene>
<keyword evidence="2" id="KW-1003">Cell membrane</keyword>
<feature type="transmembrane region" description="Helical" evidence="6">
    <location>
        <begin position="119"/>
        <end position="140"/>
    </location>
</feature>
<dbReference type="GO" id="GO:0005886">
    <property type="term" value="C:plasma membrane"/>
    <property type="evidence" value="ECO:0007669"/>
    <property type="project" value="UniProtKB-SubCell"/>
</dbReference>
<evidence type="ECO:0000256" key="3">
    <source>
        <dbReference type="ARBA" id="ARBA00022692"/>
    </source>
</evidence>
<accession>A0A7K3VPF0</accession>
<evidence type="ECO:0000313" key="8">
    <source>
        <dbReference type="EMBL" id="NEK18388.1"/>
    </source>
</evidence>
<feature type="transmembrane region" description="Helical" evidence="6">
    <location>
        <begin position="12"/>
        <end position="34"/>
    </location>
</feature>
<feature type="domain" description="Copper resistance protein D" evidence="7">
    <location>
        <begin position="189"/>
        <end position="287"/>
    </location>
</feature>
<dbReference type="InterPro" id="IPR047689">
    <property type="entry name" value="CopD"/>
</dbReference>
<comment type="caution">
    <text evidence="8">The sequence shown here is derived from an EMBL/GenBank/DDBJ whole genome shotgun (WGS) entry which is preliminary data.</text>
</comment>
<dbReference type="GO" id="GO:0006825">
    <property type="term" value="P:copper ion transport"/>
    <property type="evidence" value="ECO:0007669"/>
    <property type="project" value="InterPro"/>
</dbReference>
<sequence length="294" mass="31171">MTPEAAFVLCRFLLFGVAMLLWGTFAYLSALVPADLSERIGGRLQIYAFFGIAVIVATTAVLLPLRAATIGEGWSDAIDPSTVVAVLFDTNVGRAWQVQAVAAALLGLSVFLSAHRRQAAVAISSGLLLASQAFTGHAAMSQGWTGFAHRLNDILHLLSGGAWLGALLPVILLLPLLSTAEFASEARTALIRFSNAGHAAVAIVLLTGIANMMLILGGLPLEWSFPYQVMLSIKIVLVIIMVTLAIANRYLFVPRLSHSMTRAQTAIVQATLAEIVLAVAVLGLVAWFGTIEPN</sequence>
<dbReference type="AlphaFoldDB" id="A0A7K3VPF0"/>
<dbReference type="EMBL" id="WUFV01000020">
    <property type="protein sequence ID" value="NEK18388.1"/>
    <property type="molecule type" value="Genomic_DNA"/>
</dbReference>
<feature type="transmembrane region" description="Helical" evidence="6">
    <location>
        <begin position="267"/>
        <end position="288"/>
    </location>
</feature>
<evidence type="ECO:0000256" key="5">
    <source>
        <dbReference type="ARBA" id="ARBA00023136"/>
    </source>
</evidence>
<keyword evidence="5 6" id="KW-0472">Membrane</keyword>
<evidence type="ECO:0000256" key="4">
    <source>
        <dbReference type="ARBA" id="ARBA00022989"/>
    </source>
</evidence>
<feature type="transmembrane region" description="Helical" evidence="6">
    <location>
        <begin position="199"/>
        <end position="219"/>
    </location>
</feature>
<dbReference type="InterPro" id="IPR008457">
    <property type="entry name" value="Cu-R_CopD_dom"/>
</dbReference>
<reference evidence="8 9" key="1">
    <citation type="submission" date="2019-12" db="EMBL/GenBank/DDBJ databases">
        <title>Rhizobium genotypes associated with high levels of biological nitrogen fixation by grain legumes in a temperate-maritime cropping system.</title>
        <authorList>
            <person name="Maluk M."/>
            <person name="Francesc Ferrando Molina F."/>
            <person name="Lopez Del Egido L."/>
            <person name="Lafos M."/>
            <person name="Langarica-Fuentes A."/>
            <person name="Gebre Yohannes G."/>
            <person name="Young M.W."/>
            <person name="Martin P."/>
            <person name="Gantlett R."/>
            <person name="Kenicer G."/>
            <person name="Hawes C."/>
            <person name="Begg G.S."/>
            <person name="Quilliam R.S."/>
            <person name="Squire G.R."/>
            <person name="Poole P.S."/>
            <person name="Young P.W."/>
            <person name="Iannetta P.M."/>
            <person name="James E.K."/>
        </authorList>
    </citation>
    <scope>NUCLEOTIDE SEQUENCE [LARGE SCALE GENOMIC DNA]</scope>
    <source>
        <strain evidence="8 9">JHI54</strain>
    </source>
</reference>
<comment type="subcellular location">
    <subcellularLocation>
        <location evidence="1">Cell membrane</location>
        <topology evidence="1">Multi-pass membrane protein</topology>
    </subcellularLocation>
</comment>
<dbReference type="Pfam" id="PF05425">
    <property type="entry name" value="CopD"/>
    <property type="match status" value="1"/>
</dbReference>
<dbReference type="InterPro" id="IPR032694">
    <property type="entry name" value="CopC/D"/>
</dbReference>
<feature type="transmembrane region" description="Helical" evidence="6">
    <location>
        <begin position="95"/>
        <end position="112"/>
    </location>
</feature>
<dbReference type="PANTHER" id="PTHR34820">
    <property type="entry name" value="INNER MEMBRANE PROTEIN YEBZ"/>
    <property type="match status" value="1"/>
</dbReference>
<feature type="transmembrane region" description="Helical" evidence="6">
    <location>
        <begin position="46"/>
        <end position="65"/>
    </location>
</feature>
<proteinExistence type="predicted"/>
<evidence type="ECO:0000313" key="9">
    <source>
        <dbReference type="Proteomes" id="UP000471705"/>
    </source>
</evidence>
<dbReference type="Proteomes" id="UP000471705">
    <property type="component" value="Unassembled WGS sequence"/>
</dbReference>
<evidence type="ECO:0000256" key="6">
    <source>
        <dbReference type="SAM" id="Phobius"/>
    </source>
</evidence>
<protein>
    <submittedName>
        <fullName evidence="8">Copper homeostasis membrane protein CopD</fullName>
    </submittedName>
</protein>
<keyword evidence="3 6" id="KW-0812">Transmembrane</keyword>
<evidence type="ECO:0000256" key="1">
    <source>
        <dbReference type="ARBA" id="ARBA00004651"/>
    </source>
</evidence>